<reference evidence="2 3" key="1">
    <citation type="journal article" date="2019" name="Environ. Microbiol.">
        <title>At the nexus of three kingdoms: the genome of the mycorrhizal fungus Gigaspora margarita provides insights into plant, endobacterial and fungal interactions.</title>
        <authorList>
            <person name="Venice F."/>
            <person name="Ghignone S."/>
            <person name="Salvioli di Fossalunga A."/>
            <person name="Amselem J."/>
            <person name="Novero M."/>
            <person name="Xianan X."/>
            <person name="Sedzielewska Toro K."/>
            <person name="Morin E."/>
            <person name="Lipzen A."/>
            <person name="Grigoriev I.V."/>
            <person name="Henrissat B."/>
            <person name="Martin F.M."/>
            <person name="Bonfante P."/>
        </authorList>
    </citation>
    <scope>NUCLEOTIDE SEQUENCE [LARGE SCALE GENOMIC DNA]</scope>
    <source>
        <strain evidence="2 3">BEG34</strain>
    </source>
</reference>
<dbReference type="EMBL" id="WTPW01001302">
    <property type="protein sequence ID" value="KAF0444398.1"/>
    <property type="molecule type" value="Genomic_DNA"/>
</dbReference>
<dbReference type="Proteomes" id="UP000439903">
    <property type="component" value="Unassembled WGS sequence"/>
</dbReference>
<accession>A0A8H4A7Q1</accession>
<dbReference type="AlphaFoldDB" id="A0A8H4A7Q1"/>
<gene>
    <name evidence="2" type="ORF">F8M41_003472</name>
</gene>
<feature type="compositionally biased region" description="Basic and acidic residues" evidence="1">
    <location>
        <begin position="43"/>
        <end position="66"/>
    </location>
</feature>
<comment type="caution">
    <text evidence="2">The sequence shown here is derived from an EMBL/GenBank/DDBJ whole genome shotgun (WGS) entry which is preliminary data.</text>
</comment>
<keyword evidence="3" id="KW-1185">Reference proteome</keyword>
<dbReference type="OrthoDB" id="2443581at2759"/>
<protein>
    <submittedName>
        <fullName evidence="2">Uncharacterized protein</fullName>
    </submittedName>
</protein>
<feature type="compositionally biased region" description="Basic and acidic residues" evidence="1">
    <location>
        <begin position="16"/>
        <end position="30"/>
    </location>
</feature>
<organism evidence="2 3">
    <name type="scientific">Gigaspora margarita</name>
    <dbReference type="NCBI Taxonomy" id="4874"/>
    <lineage>
        <taxon>Eukaryota</taxon>
        <taxon>Fungi</taxon>
        <taxon>Fungi incertae sedis</taxon>
        <taxon>Mucoromycota</taxon>
        <taxon>Glomeromycotina</taxon>
        <taxon>Glomeromycetes</taxon>
        <taxon>Diversisporales</taxon>
        <taxon>Gigasporaceae</taxon>
        <taxon>Gigaspora</taxon>
    </lineage>
</organism>
<feature type="region of interest" description="Disordered" evidence="1">
    <location>
        <begin position="16"/>
        <end position="66"/>
    </location>
</feature>
<name>A0A8H4A7Q1_GIGMA</name>
<evidence type="ECO:0000313" key="3">
    <source>
        <dbReference type="Proteomes" id="UP000439903"/>
    </source>
</evidence>
<sequence>MNHKLKFGSYYEKSIRTSKDKEKATDDKNFVKQIGSSSSGQNECDKSIRHSEDGNSSEQDKLGFCS</sequence>
<evidence type="ECO:0000256" key="1">
    <source>
        <dbReference type="SAM" id="MobiDB-lite"/>
    </source>
</evidence>
<evidence type="ECO:0000313" key="2">
    <source>
        <dbReference type="EMBL" id="KAF0444398.1"/>
    </source>
</evidence>
<proteinExistence type="predicted"/>